<keyword evidence="1" id="KW-1133">Transmembrane helix</keyword>
<evidence type="ECO:0000313" key="3">
    <source>
        <dbReference type="EMBL" id="WFP17014.1"/>
    </source>
</evidence>
<feature type="transmembrane region" description="Helical" evidence="1">
    <location>
        <begin position="145"/>
        <end position="162"/>
    </location>
</feature>
<dbReference type="EMBL" id="CP121252">
    <property type="protein sequence ID" value="WFP17014.1"/>
    <property type="molecule type" value="Genomic_DNA"/>
</dbReference>
<gene>
    <name evidence="3" type="ORF">P8192_02490</name>
</gene>
<evidence type="ECO:0000313" key="4">
    <source>
        <dbReference type="Proteomes" id="UP001219037"/>
    </source>
</evidence>
<organism evidence="3 4">
    <name type="scientific">Citricoccus muralis</name>
    <dbReference type="NCBI Taxonomy" id="169134"/>
    <lineage>
        <taxon>Bacteria</taxon>
        <taxon>Bacillati</taxon>
        <taxon>Actinomycetota</taxon>
        <taxon>Actinomycetes</taxon>
        <taxon>Micrococcales</taxon>
        <taxon>Micrococcaceae</taxon>
        <taxon>Citricoccus</taxon>
    </lineage>
</organism>
<feature type="transmembrane region" description="Helical" evidence="1">
    <location>
        <begin position="108"/>
        <end position="133"/>
    </location>
</feature>
<evidence type="ECO:0000259" key="2">
    <source>
        <dbReference type="Pfam" id="PF01970"/>
    </source>
</evidence>
<accession>A0ABY8H789</accession>
<dbReference type="Proteomes" id="UP001219037">
    <property type="component" value="Chromosome"/>
</dbReference>
<keyword evidence="4" id="KW-1185">Reference proteome</keyword>
<dbReference type="RefSeq" id="WP_278158240.1">
    <property type="nucleotide sequence ID" value="NZ_CP121252.1"/>
</dbReference>
<feature type="transmembrane region" description="Helical" evidence="1">
    <location>
        <begin position="320"/>
        <end position="341"/>
    </location>
</feature>
<sequence>MVNNFSDALGMVADPFVILVVVLSGLLGIVIGSLPGLTSTLGAALLIPFTFFLDPIPAIASIITMSAMAIFAGDIPGALLRMPGTPSSAAYVSDLYEMTRQGKARTGLTISLLASVIGGLGGSIVLILLAPVVGEFALGFTSYEYFWVAVLGLTAAVIVSQGSQIKGTIALMTGLLISTVGLDVALGYPRFTFDQPALYQGIHFIPAMIGLFGISEVLRNVTEKKVSQPIGISMSKKSSEQGSFGAASRILWKRKGSLVQGNVTGSIVGAVPGAGADIASWISYAVGKNTSKKDPSEKGYNTGPLVAAGGANNAALGSSYIPTLAFGIPGDTITAILIGVLLVKGIEPGPNLFLTQTDTLYALYVIFILANLLLIPLGLMAIRTSGLILKLPRPVLMATIVALSVTGAYAINMSYLEIGVVVGLAVVGFFFERYGVPLAPVVLGIVLGPNLEANFMQSVIKTNWDLLQFFTRPVSAILIGLTALVLLFPLISKAIRALLPKKAKVDEDLPTSTSVGS</sequence>
<feature type="domain" description="DUF112" evidence="2">
    <location>
        <begin position="18"/>
        <end position="443"/>
    </location>
</feature>
<name>A0ABY8H789_9MICC</name>
<feature type="transmembrane region" description="Helical" evidence="1">
    <location>
        <begin position="169"/>
        <end position="191"/>
    </location>
</feature>
<feature type="transmembrane region" description="Helical" evidence="1">
    <location>
        <begin position="12"/>
        <end position="34"/>
    </location>
</feature>
<dbReference type="PANTHER" id="PTHR35342:SF5">
    <property type="entry name" value="TRICARBOXYLIC TRANSPORT PROTEIN"/>
    <property type="match status" value="1"/>
</dbReference>
<keyword evidence="1" id="KW-0472">Membrane</keyword>
<feature type="transmembrane region" description="Helical" evidence="1">
    <location>
        <begin position="394"/>
        <end position="412"/>
    </location>
</feature>
<protein>
    <submittedName>
        <fullName evidence="3">Tripartite tricarboxylate transporter permease</fullName>
    </submittedName>
</protein>
<dbReference type="InterPro" id="IPR002823">
    <property type="entry name" value="DUF112_TM"/>
</dbReference>
<feature type="transmembrane region" description="Helical" evidence="1">
    <location>
        <begin position="469"/>
        <end position="491"/>
    </location>
</feature>
<dbReference type="PANTHER" id="PTHR35342">
    <property type="entry name" value="TRICARBOXYLIC TRANSPORT PROTEIN"/>
    <property type="match status" value="1"/>
</dbReference>
<keyword evidence="1" id="KW-0812">Transmembrane</keyword>
<feature type="transmembrane region" description="Helical" evidence="1">
    <location>
        <begin position="361"/>
        <end position="382"/>
    </location>
</feature>
<feature type="transmembrane region" description="Helical" evidence="1">
    <location>
        <begin position="46"/>
        <end position="72"/>
    </location>
</feature>
<feature type="transmembrane region" description="Helical" evidence="1">
    <location>
        <begin position="197"/>
        <end position="218"/>
    </location>
</feature>
<proteinExistence type="predicted"/>
<reference evidence="3 4" key="1">
    <citation type="submission" date="2023-04" db="EMBL/GenBank/DDBJ databases">
        <title>Funneling lignin-derived compounds into biodiesel using alkali-halophilic Citricoccus sp. P2.</title>
        <authorList>
            <person name="Luo C.-B."/>
        </authorList>
    </citation>
    <scope>NUCLEOTIDE SEQUENCE [LARGE SCALE GENOMIC DNA]</scope>
    <source>
        <strain evidence="3 4">P2</strain>
    </source>
</reference>
<evidence type="ECO:0000256" key="1">
    <source>
        <dbReference type="SAM" id="Phobius"/>
    </source>
</evidence>
<dbReference type="Pfam" id="PF01970">
    <property type="entry name" value="TctA"/>
    <property type="match status" value="1"/>
</dbReference>